<accession>A0ABU5Z2T5</accession>
<dbReference type="Pfam" id="PF00378">
    <property type="entry name" value="ECH_1"/>
    <property type="match status" value="1"/>
</dbReference>
<organism evidence="1 2">
    <name type="scientific">[Mycobacterium] vasticus</name>
    <dbReference type="NCBI Taxonomy" id="2875777"/>
    <lineage>
        <taxon>Bacteria</taxon>
        <taxon>Bacillati</taxon>
        <taxon>Actinomycetota</taxon>
        <taxon>Actinomycetes</taxon>
        <taxon>Mycobacteriales</taxon>
        <taxon>Mycobacteriaceae</taxon>
        <taxon>Mycolicibacter</taxon>
    </lineage>
</organism>
<dbReference type="InterPro" id="IPR029045">
    <property type="entry name" value="ClpP/crotonase-like_dom_sf"/>
</dbReference>
<protein>
    <submittedName>
        <fullName evidence="1">Enoyl-CoA hydratase-related protein</fullName>
    </submittedName>
</protein>
<dbReference type="PANTHER" id="PTHR43459">
    <property type="entry name" value="ENOYL-COA HYDRATASE"/>
    <property type="match status" value="1"/>
</dbReference>
<name>A0ABU5Z2T5_9MYCO</name>
<dbReference type="CDD" id="cd06558">
    <property type="entry name" value="crotonase-like"/>
    <property type="match status" value="1"/>
</dbReference>
<dbReference type="PANTHER" id="PTHR43459:SF1">
    <property type="entry name" value="EG:BACN32G11.4 PROTEIN"/>
    <property type="match status" value="1"/>
</dbReference>
<dbReference type="Gene3D" id="3.90.226.10">
    <property type="entry name" value="2-enoyl-CoA Hydratase, Chain A, domain 1"/>
    <property type="match status" value="1"/>
</dbReference>
<comment type="caution">
    <text evidence="1">The sequence shown here is derived from an EMBL/GenBank/DDBJ whole genome shotgun (WGS) entry which is preliminary data.</text>
</comment>
<sequence length="270" mass="28284">MTEGAVVAEIGFNAELTDGVLTLMLNRPGKGNALRQQDCSALREQFEAADGSGEVRAILLRAEGRNFCAGADLVSANEDKGKPRIGHLTRGLKSGAHGLISAIWNCPVPTVSVVQGKAIGLGLHLAVVTDFTIAAADASFVELFCKRGFSVDSGGSFLLPRLIGMRRARQMLLRGIPVDSETAASWGLIDEVVPADSLDSSGVALATELAAGPTFSLGHTKALLNNPAADGLDGALVQEIKSVEATVRSADFKEGLRAFLERRDPSFSGN</sequence>
<proteinExistence type="predicted"/>
<dbReference type="Proteomes" id="UP001299283">
    <property type="component" value="Unassembled WGS sequence"/>
</dbReference>
<gene>
    <name evidence="1" type="ORF">K5L39_21270</name>
</gene>
<dbReference type="SUPFAM" id="SSF52096">
    <property type="entry name" value="ClpP/crotonase"/>
    <property type="match status" value="1"/>
</dbReference>
<evidence type="ECO:0000313" key="2">
    <source>
        <dbReference type="Proteomes" id="UP001299283"/>
    </source>
</evidence>
<keyword evidence="2" id="KW-1185">Reference proteome</keyword>
<evidence type="ECO:0000313" key="1">
    <source>
        <dbReference type="EMBL" id="MEB3071710.1"/>
    </source>
</evidence>
<reference evidence="1 2" key="1">
    <citation type="submission" date="2023-12" db="EMBL/GenBank/DDBJ databases">
        <title>Description of new species of Mycobacterium terrae complex isolated from sewage at the Sao Paulo Zoological Park Foundation in Brazil.</title>
        <authorList>
            <person name="Romagnoli C.L."/>
            <person name="Conceicao E.C."/>
            <person name="Machado E."/>
            <person name="Barreto L.B.P.F."/>
            <person name="Sharma A."/>
            <person name="Silva N.M."/>
            <person name="Marques L.E."/>
            <person name="Juliana M.A."/>
            <person name="Lourenco M.C.S."/>
            <person name="Digiampietri L.A."/>
            <person name="Suffys P.N."/>
            <person name="Viana-Niero C."/>
        </authorList>
    </citation>
    <scope>NUCLEOTIDE SEQUENCE [LARGE SCALE GENOMIC DNA]</scope>
    <source>
        <strain evidence="1 2">MYC017</strain>
    </source>
</reference>
<dbReference type="RefSeq" id="WP_329779725.1">
    <property type="nucleotide sequence ID" value="NZ_JAYJJQ010000033.1"/>
</dbReference>
<dbReference type="EMBL" id="JAYJJQ010000033">
    <property type="protein sequence ID" value="MEB3071710.1"/>
    <property type="molecule type" value="Genomic_DNA"/>
</dbReference>
<dbReference type="InterPro" id="IPR001753">
    <property type="entry name" value="Enoyl-CoA_hydra/iso"/>
</dbReference>